<evidence type="ECO:0000259" key="3">
    <source>
        <dbReference type="PROSITE" id="PS50110"/>
    </source>
</evidence>
<dbReference type="SMART" id="SM00448">
    <property type="entry name" value="REC"/>
    <property type="match status" value="1"/>
</dbReference>
<dbReference type="Gene3D" id="3.40.50.2300">
    <property type="match status" value="1"/>
</dbReference>
<dbReference type="PROSITE" id="PS50110">
    <property type="entry name" value="RESPONSE_REGULATORY"/>
    <property type="match status" value="1"/>
</dbReference>
<name>A0ABU6HQM2_9FLAO</name>
<sequence length="147" mass="17153">MNKEYLNVVLADPDEGNLILLRNILQEFKIQVKIKAFSNGIALMDYLAKDDIVPEVIFINYQLPLKDCLECLNEIKSHQKFDPMTTIIYSEFISAEEQEQILLNGANVFMKKPDNYRDMKKKVNDIISIAWQYHTSGLNKNYFIMKV</sequence>
<feature type="domain" description="Response regulatory" evidence="3">
    <location>
        <begin position="7"/>
        <end position="127"/>
    </location>
</feature>
<dbReference type="Pfam" id="PF00072">
    <property type="entry name" value="Response_reg"/>
    <property type="match status" value="1"/>
</dbReference>
<evidence type="ECO:0000256" key="2">
    <source>
        <dbReference type="PROSITE-ProRule" id="PRU00169"/>
    </source>
</evidence>
<keyword evidence="1" id="KW-0597">Phosphoprotein</keyword>
<protein>
    <submittedName>
        <fullName evidence="4">Response regulator</fullName>
    </submittedName>
</protein>
<proteinExistence type="predicted"/>
<reference evidence="4 5" key="1">
    <citation type="submission" date="2024-01" db="EMBL/GenBank/DDBJ databases">
        <title>Chryseobacterium sp. T9W2-O.</title>
        <authorList>
            <person name="Maltman C."/>
        </authorList>
    </citation>
    <scope>NUCLEOTIDE SEQUENCE [LARGE SCALE GENOMIC DNA]</scope>
    <source>
        <strain evidence="4 5">T9W2-O</strain>
    </source>
</reference>
<dbReference type="PANTHER" id="PTHR44591">
    <property type="entry name" value="STRESS RESPONSE REGULATOR PROTEIN 1"/>
    <property type="match status" value="1"/>
</dbReference>
<evidence type="ECO:0000313" key="5">
    <source>
        <dbReference type="Proteomes" id="UP001348397"/>
    </source>
</evidence>
<keyword evidence="5" id="KW-1185">Reference proteome</keyword>
<dbReference type="RefSeq" id="WP_326320184.1">
    <property type="nucleotide sequence ID" value="NZ_JAYLAA010000022.1"/>
</dbReference>
<dbReference type="PANTHER" id="PTHR44591:SF3">
    <property type="entry name" value="RESPONSE REGULATORY DOMAIN-CONTAINING PROTEIN"/>
    <property type="match status" value="1"/>
</dbReference>
<evidence type="ECO:0000256" key="1">
    <source>
        <dbReference type="ARBA" id="ARBA00022553"/>
    </source>
</evidence>
<accession>A0ABU6HQM2</accession>
<gene>
    <name evidence="4" type="ORF">SOP96_06480</name>
</gene>
<comment type="caution">
    <text evidence="4">The sequence shown here is derived from an EMBL/GenBank/DDBJ whole genome shotgun (WGS) entry which is preliminary data.</text>
</comment>
<dbReference type="Proteomes" id="UP001348397">
    <property type="component" value="Unassembled WGS sequence"/>
</dbReference>
<dbReference type="InterPro" id="IPR001789">
    <property type="entry name" value="Sig_transdc_resp-reg_receiver"/>
</dbReference>
<comment type="caution">
    <text evidence="2">Lacks conserved residue(s) required for the propagation of feature annotation.</text>
</comment>
<dbReference type="InterPro" id="IPR011006">
    <property type="entry name" value="CheY-like_superfamily"/>
</dbReference>
<dbReference type="InterPro" id="IPR050595">
    <property type="entry name" value="Bact_response_regulator"/>
</dbReference>
<evidence type="ECO:0000313" key="4">
    <source>
        <dbReference type="EMBL" id="MEC3875357.1"/>
    </source>
</evidence>
<organism evidence="4 5">
    <name type="scientific">Chryseobacterium salviniae</name>
    <dbReference type="NCBI Taxonomy" id="3101750"/>
    <lineage>
        <taxon>Bacteria</taxon>
        <taxon>Pseudomonadati</taxon>
        <taxon>Bacteroidota</taxon>
        <taxon>Flavobacteriia</taxon>
        <taxon>Flavobacteriales</taxon>
        <taxon>Weeksellaceae</taxon>
        <taxon>Chryseobacterium group</taxon>
        <taxon>Chryseobacterium</taxon>
    </lineage>
</organism>
<dbReference type="EMBL" id="JAYLAA010000022">
    <property type="protein sequence ID" value="MEC3875357.1"/>
    <property type="molecule type" value="Genomic_DNA"/>
</dbReference>
<dbReference type="SUPFAM" id="SSF52172">
    <property type="entry name" value="CheY-like"/>
    <property type="match status" value="1"/>
</dbReference>